<organism evidence="9">
    <name type="scientific">bioreactor metagenome</name>
    <dbReference type="NCBI Taxonomy" id="1076179"/>
    <lineage>
        <taxon>unclassified sequences</taxon>
        <taxon>metagenomes</taxon>
        <taxon>ecological metagenomes</taxon>
    </lineage>
</organism>
<feature type="domain" description="MotA/TolQ/ExbB proton channel" evidence="8">
    <location>
        <begin position="3"/>
        <end position="107"/>
    </location>
</feature>
<dbReference type="GO" id="GO:0005886">
    <property type="term" value="C:plasma membrane"/>
    <property type="evidence" value="ECO:0007669"/>
    <property type="project" value="UniProtKB-SubCell"/>
</dbReference>
<keyword evidence="4 7" id="KW-0812">Transmembrane</keyword>
<sequence length="127" mass="13588">MNDVEIEVVRSALDQSIADQILILEEKMMFLATAVSASPFLGLFGTVWGITLAFTGLAITGKADIATLAPGVSGALLTTVVGLVVAIPSLVGYNIIAILIKRVTVYLDNFIEEYIAKLKMEQLESTK</sequence>
<feature type="transmembrane region" description="Helical" evidence="7">
    <location>
        <begin position="74"/>
        <end position="100"/>
    </location>
</feature>
<evidence type="ECO:0000313" key="9">
    <source>
        <dbReference type="EMBL" id="MPN53573.1"/>
    </source>
</evidence>
<evidence type="ECO:0000256" key="5">
    <source>
        <dbReference type="ARBA" id="ARBA00022989"/>
    </source>
</evidence>
<name>A0A645J2A1_9ZZZZ</name>
<dbReference type="PANTHER" id="PTHR30625:SF3">
    <property type="entry name" value="TOL-PAL SYSTEM PROTEIN TOLQ"/>
    <property type="match status" value="1"/>
</dbReference>
<evidence type="ECO:0000256" key="3">
    <source>
        <dbReference type="ARBA" id="ARBA00022475"/>
    </source>
</evidence>
<proteinExistence type="inferred from homology"/>
<dbReference type="InterPro" id="IPR002898">
    <property type="entry name" value="MotA_ExbB_proton_chnl"/>
</dbReference>
<comment type="subcellular location">
    <subcellularLocation>
        <location evidence="1">Cell membrane</location>
        <topology evidence="1">Multi-pass membrane protein</topology>
    </subcellularLocation>
</comment>
<dbReference type="PANTHER" id="PTHR30625">
    <property type="entry name" value="PROTEIN TOLQ"/>
    <property type="match status" value="1"/>
</dbReference>
<evidence type="ECO:0000256" key="1">
    <source>
        <dbReference type="ARBA" id="ARBA00004651"/>
    </source>
</evidence>
<protein>
    <submittedName>
        <fullName evidence="9">Protein TolQ</fullName>
    </submittedName>
</protein>
<comment type="similarity">
    <text evidence="2">Belongs to the ExbB/TolQ family.</text>
</comment>
<dbReference type="EMBL" id="VSSQ01120829">
    <property type="protein sequence ID" value="MPN53573.1"/>
    <property type="molecule type" value="Genomic_DNA"/>
</dbReference>
<keyword evidence="5 7" id="KW-1133">Transmembrane helix</keyword>
<evidence type="ECO:0000256" key="7">
    <source>
        <dbReference type="SAM" id="Phobius"/>
    </source>
</evidence>
<accession>A0A645J2A1</accession>
<evidence type="ECO:0000256" key="2">
    <source>
        <dbReference type="ARBA" id="ARBA00010442"/>
    </source>
</evidence>
<evidence type="ECO:0000259" key="8">
    <source>
        <dbReference type="Pfam" id="PF01618"/>
    </source>
</evidence>
<evidence type="ECO:0000256" key="4">
    <source>
        <dbReference type="ARBA" id="ARBA00022692"/>
    </source>
</evidence>
<dbReference type="GO" id="GO:0017038">
    <property type="term" value="P:protein import"/>
    <property type="evidence" value="ECO:0007669"/>
    <property type="project" value="TreeGrafter"/>
</dbReference>
<dbReference type="InterPro" id="IPR050790">
    <property type="entry name" value="ExbB/TolQ_transport"/>
</dbReference>
<evidence type="ECO:0000256" key="6">
    <source>
        <dbReference type="ARBA" id="ARBA00023136"/>
    </source>
</evidence>
<comment type="caution">
    <text evidence="9">The sequence shown here is derived from an EMBL/GenBank/DDBJ whole genome shotgun (WGS) entry which is preliminary data.</text>
</comment>
<keyword evidence="6 7" id="KW-0472">Membrane</keyword>
<dbReference type="AlphaFoldDB" id="A0A645J2A1"/>
<dbReference type="Pfam" id="PF01618">
    <property type="entry name" value="MotA_ExbB"/>
    <property type="match status" value="1"/>
</dbReference>
<feature type="transmembrane region" description="Helical" evidence="7">
    <location>
        <begin position="30"/>
        <end position="54"/>
    </location>
</feature>
<gene>
    <name evidence="9" type="primary">tolQ_18</name>
    <name evidence="9" type="ORF">SDC9_201237</name>
</gene>
<keyword evidence="3" id="KW-1003">Cell membrane</keyword>
<reference evidence="9" key="1">
    <citation type="submission" date="2019-08" db="EMBL/GenBank/DDBJ databases">
        <authorList>
            <person name="Kucharzyk K."/>
            <person name="Murdoch R.W."/>
            <person name="Higgins S."/>
            <person name="Loffler F."/>
        </authorList>
    </citation>
    <scope>NUCLEOTIDE SEQUENCE</scope>
</reference>